<dbReference type="InterPro" id="IPR050428">
    <property type="entry name" value="TCS_sensor_his_kinase"/>
</dbReference>
<dbReference type="InterPro" id="IPR003594">
    <property type="entry name" value="HATPase_dom"/>
</dbReference>
<dbReference type="PRINTS" id="PR00344">
    <property type="entry name" value="BCTRLSENSOR"/>
</dbReference>
<dbReference type="SMART" id="SM00387">
    <property type="entry name" value="HATPase_c"/>
    <property type="match status" value="1"/>
</dbReference>
<evidence type="ECO:0000313" key="15">
    <source>
        <dbReference type="Proteomes" id="UP000521379"/>
    </source>
</evidence>
<keyword evidence="7 14" id="KW-0418">Kinase</keyword>
<evidence type="ECO:0000259" key="13">
    <source>
        <dbReference type="PROSITE" id="PS50109"/>
    </source>
</evidence>
<evidence type="ECO:0000256" key="6">
    <source>
        <dbReference type="ARBA" id="ARBA00022692"/>
    </source>
</evidence>
<dbReference type="InterPro" id="IPR005467">
    <property type="entry name" value="His_kinase_dom"/>
</dbReference>
<evidence type="ECO:0000256" key="2">
    <source>
        <dbReference type="ARBA" id="ARBA00004236"/>
    </source>
</evidence>
<keyword evidence="10 12" id="KW-0472">Membrane</keyword>
<organism evidence="14 15">
    <name type="scientific">Kocuria subflava</name>
    <dbReference type="NCBI Taxonomy" id="1736139"/>
    <lineage>
        <taxon>Bacteria</taxon>
        <taxon>Bacillati</taxon>
        <taxon>Actinomycetota</taxon>
        <taxon>Actinomycetes</taxon>
        <taxon>Micrococcales</taxon>
        <taxon>Micrococcaceae</taxon>
        <taxon>Kocuria</taxon>
    </lineage>
</organism>
<evidence type="ECO:0000256" key="5">
    <source>
        <dbReference type="ARBA" id="ARBA00022679"/>
    </source>
</evidence>
<evidence type="ECO:0000256" key="8">
    <source>
        <dbReference type="ARBA" id="ARBA00022989"/>
    </source>
</evidence>
<gene>
    <name evidence="14" type="ORF">GTW58_08140</name>
</gene>
<evidence type="ECO:0000256" key="9">
    <source>
        <dbReference type="ARBA" id="ARBA00023012"/>
    </source>
</evidence>
<keyword evidence="9" id="KW-0902">Two-component regulatory system</keyword>
<dbReference type="Gene3D" id="1.10.287.130">
    <property type="match status" value="1"/>
</dbReference>
<evidence type="ECO:0000256" key="1">
    <source>
        <dbReference type="ARBA" id="ARBA00000085"/>
    </source>
</evidence>
<reference evidence="14 15" key="1">
    <citation type="submission" date="2020-02" db="EMBL/GenBank/DDBJ databases">
        <authorList>
            <person name="Sun Q."/>
        </authorList>
    </citation>
    <scope>NUCLEOTIDE SEQUENCE [LARGE SCALE GENOMIC DNA]</scope>
    <source>
        <strain evidence="14 15">YIM 13062</strain>
    </source>
</reference>
<evidence type="ECO:0000256" key="3">
    <source>
        <dbReference type="ARBA" id="ARBA00012438"/>
    </source>
</evidence>
<dbReference type="GO" id="GO:0005886">
    <property type="term" value="C:plasma membrane"/>
    <property type="evidence" value="ECO:0007669"/>
    <property type="project" value="UniProtKB-SubCell"/>
</dbReference>
<keyword evidence="8 12" id="KW-1133">Transmembrane helix</keyword>
<dbReference type="GO" id="GO:0000155">
    <property type="term" value="F:phosphorelay sensor kinase activity"/>
    <property type="evidence" value="ECO:0007669"/>
    <property type="project" value="InterPro"/>
</dbReference>
<evidence type="ECO:0000256" key="12">
    <source>
        <dbReference type="SAM" id="Phobius"/>
    </source>
</evidence>
<sequence>MTARLPFHRTLAFRTVAGVLLLLAAVLAVTGIFITVLAQRTLDAQLDDAVRQSMARSAAFTGGHQVFADKPYPQPTDGPDAAGGSGANGGSDPTDGDGDAKAERDPLEAPGQAVGVLSVEVVDGQVQRASYLTPQGVAQDLPQQDVDALQDMNLTERVGAVKPEEINQAPLHRVELSLGNYCVGAVELGAGGGSAGNPGGAPGADQNAQRVVVTGVPTEQVEHTRDVLIAGITGGSAAALLVTALLGLWWVRRSLRPLARVSSSAAQVAALPLESGEVAVRDHLVRGELAQPGTEVGDVGYALNLLLLNVDDALQQRNASEAQLRQFVADASHELRTPLAAVRGYADMLRLSEQLTPDGRGALERLLAQAQRMGGLVDDLLLLARLDAGRVPDTKLVDFDEIVAEAVMDATAAGPEHRWILDITQQPVTVRGDALQLTQVVGNLLSNARKHTPPGTEVRITLGLEAHQAVLTVDDDGPGVASELQDHLFDRFARGDTARTFQDATAKTQPGEGSTGLGLAIVRTVVEAHGGEAMAQSPLTGSDHGTRFTVRLPLA</sequence>
<dbReference type="CDD" id="cd00082">
    <property type="entry name" value="HisKA"/>
    <property type="match status" value="1"/>
</dbReference>
<feature type="domain" description="Histidine kinase" evidence="13">
    <location>
        <begin position="330"/>
        <end position="555"/>
    </location>
</feature>
<comment type="catalytic activity">
    <reaction evidence="1">
        <text>ATP + protein L-histidine = ADP + protein N-phospho-L-histidine.</text>
        <dbReference type="EC" id="2.7.13.3"/>
    </reaction>
</comment>
<evidence type="ECO:0000256" key="10">
    <source>
        <dbReference type="ARBA" id="ARBA00023136"/>
    </source>
</evidence>
<dbReference type="CDD" id="cd00075">
    <property type="entry name" value="HATPase"/>
    <property type="match status" value="1"/>
</dbReference>
<comment type="subcellular location">
    <subcellularLocation>
        <location evidence="2">Cell membrane</location>
    </subcellularLocation>
</comment>
<evidence type="ECO:0000256" key="7">
    <source>
        <dbReference type="ARBA" id="ARBA00022777"/>
    </source>
</evidence>
<evidence type="ECO:0000256" key="4">
    <source>
        <dbReference type="ARBA" id="ARBA00022553"/>
    </source>
</evidence>
<dbReference type="SMART" id="SM00388">
    <property type="entry name" value="HisKA"/>
    <property type="match status" value="1"/>
</dbReference>
<dbReference type="PANTHER" id="PTHR45436">
    <property type="entry name" value="SENSOR HISTIDINE KINASE YKOH"/>
    <property type="match status" value="1"/>
</dbReference>
<dbReference type="Pfam" id="PF02518">
    <property type="entry name" value="HATPase_c"/>
    <property type="match status" value="1"/>
</dbReference>
<keyword evidence="4" id="KW-0597">Phosphoprotein</keyword>
<dbReference type="InterPro" id="IPR036097">
    <property type="entry name" value="HisK_dim/P_sf"/>
</dbReference>
<dbReference type="SUPFAM" id="SSF47384">
    <property type="entry name" value="Homodimeric domain of signal transducing histidine kinase"/>
    <property type="match status" value="1"/>
</dbReference>
<feature type="transmembrane region" description="Helical" evidence="12">
    <location>
        <begin position="227"/>
        <end position="251"/>
    </location>
</feature>
<evidence type="ECO:0000313" key="14">
    <source>
        <dbReference type="EMBL" id="NKE09906.1"/>
    </source>
</evidence>
<evidence type="ECO:0000256" key="11">
    <source>
        <dbReference type="SAM" id="MobiDB-lite"/>
    </source>
</evidence>
<dbReference type="FunFam" id="1.10.287.130:FF:000001">
    <property type="entry name" value="Two-component sensor histidine kinase"/>
    <property type="match status" value="1"/>
</dbReference>
<keyword evidence="15" id="KW-1185">Reference proteome</keyword>
<protein>
    <recommendedName>
        <fullName evidence="3">histidine kinase</fullName>
        <ecNumber evidence="3">2.7.13.3</ecNumber>
    </recommendedName>
</protein>
<proteinExistence type="predicted"/>
<dbReference type="Proteomes" id="UP000521379">
    <property type="component" value="Unassembled WGS sequence"/>
</dbReference>
<dbReference type="InterPro" id="IPR003661">
    <property type="entry name" value="HisK_dim/P_dom"/>
</dbReference>
<dbReference type="InterPro" id="IPR036890">
    <property type="entry name" value="HATPase_C_sf"/>
</dbReference>
<dbReference type="PROSITE" id="PS50109">
    <property type="entry name" value="HIS_KIN"/>
    <property type="match status" value="1"/>
</dbReference>
<feature type="region of interest" description="Disordered" evidence="11">
    <location>
        <begin position="65"/>
        <end position="109"/>
    </location>
</feature>
<keyword evidence="5" id="KW-0808">Transferase</keyword>
<comment type="caution">
    <text evidence="14">The sequence shown here is derived from an EMBL/GenBank/DDBJ whole genome shotgun (WGS) entry which is preliminary data.</text>
</comment>
<feature type="compositionally biased region" description="Basic and acidic residues" evidence="11">
    <location>
        <begin position="98"/>
        <end position="107"/>
    </location>
</feature>
<dbReference type="PANTHER" id="PTHR45436:SF5">
    <property type="entry name" value="SENSOR HISTIDINE KINASE TRCS"/>
    <property type="match status" value="1"/>
</dbReference>
<name>A0A846U8K0_9MICC</name>
<dbReference type="AlphaFoldDB" id="A0A846U8K0"/>
<dbReference type="EMBL" id="JAAVUN010000013">
    <property type="protein sequence ID" value="NKE09906.1"/>
    <property type="molecule type" value="Genomic_DNA"/>
</dbReference>
<keyword evidence="6 12" id="KW-0812">Transmembrane</keyword>
<dbReference type="EC" id="2.7.13.3" evidence="3"/>
<dbReference type="SUPFAM" id="SSF55874">
    <property type="entry name" value="ATPase domain of HSP90 chaperone/DNA topoisomerase II/histidine kinase"/>
    <property type="match status" value="1"/>
</dbReference>
<dbReference type="InterPro" id="IPR004358">
    <property type="entry name" value="Sig_transdc_His_kin-like_C"/>
</dbReference>
<dbReference type="Gene3D" id="3.30.565.10">
    <property type="entry name" value="Histidine kinase-like ATPase, C-terminal domain"/>
    <property type="match status" value="1"/>
</dbReference>
<dbReference type="Pfam" id="PF00512">
    <property type="entry name" value="HisKA"/>
    <property type="match status" value="1"/>
</dbReference>
<dbReference type="RefSeq" id="WP_119932950.1">
    <property type="nucleotide sequence ID" value="NZ_JAAVUN010000013.1"/>
</dbReference>
<accession>A0A846U8K0</accession>